<feature type="non-terminal residue" evidence="3">
    <location>
        <position position="1"/>
    </location>
</feature>
<dbReference type="PANTHER" id="PTHR36435:SF1">
    <property type="entry name" value="CAAX AMINO TERMINAL PROTEASE FAMILY PROTEIN"/>
    <property type="match status" value="1"/>
</dbReference>
<feature type="transmembrane region" description="Helical" evidence="1">
    <location>
        <begin position="110"/>
        <end position="127"/>
    </location>
</feature>
<organism evidence="3 4">
    <name type="scientific">Candidatus Onthenecus intestinigallinarum</name>
    <dbReference type="NCBI Taxonomy" id="2840875"/>
    <lineage>
        <taxon>Bacteria</taxon>
        <taxon>Bacillati</taxon>
        <taxon>Bacillota</taxon>
        <taxon>Clostridia</taxon>
        <taxon>Eubacteriales</taxon>
        <taxon>Candidatus Onthenecus</taxon>
    </lineage>
</organism>
<feature type="transmembrane region" description="Helical" evidence="1">
    <location>
        <begin position="29"/>
        <end position="47"/>
    </location>
</feature>
<evidence type="ECO:0000259" key="2">
    <source>
        <dbReference type="Pfam" id="PF02517"/>
    </source>
</evidence>
<keyword evidence="1" id="KW-0472">Membrane</keyword>
<protein>
    <submittedName>
        <fullName evidence="3">CPBP family intramembrane metalloprotease</fullName>
    </submittedName>
</protein>
<gene>
    <name evidence="3" type="ORF">IAB73_02570</name>
</gene>
<reference evidence="3" key="1">
    <citation type="submission" date="2020-10" db="EMBL/GenBank/DDBJ databases">
        <authorList>
            <person name="Gilroy R."/>
        </authorList>
    </citation>
    <scope>NUCLEOTIDE SEQUENCE</scope>
    <source>
        <strain evidence="3">ChiSxjej2B14-6234</strain>
    </source>
</reference>
<dbReference type="Pfam" id="PF02517">
    <property type="entry name" value="Rce1-like"/>
    <property type="match status" value="1"/>
</dbReference>
<comment type="caution">
    <text evidence="3">The sequence shown here is derived from an EMBL/GenBank/DDBJ whole genome shotgun (WGS) entry which is preliminary data.</text>
</comment>
<feature type="domain" description="CAAX prenyl protease 2/Lysostaphin resistance protein A-like" evidence="2">
    <location>
        <begin position="2"/>
        <end position="93"/>
    </location>
</feature>
<name>A0A9D0Z914_9FIRM</name>
<keyword evidence="1" id="KW-1133">Transmembrane helix</keyword>
<dbReference type="GO" id="GO:0004175">
    <property type="term" value="F:endopeptidase activity"/>
    <property type="evidence" value="ECO:0007669"/>
    <property type="project" value="UniProtKB-ARBA"/>
</dbReference>
<accession>A0A9D0Z914</accession>
<proteinExistence type="predicted"/>
<feature type="transmembrane region" description="Helical" evidence="1">
    <location>
        <begin position="81"/>
        <end position="98"/>
    </location>
</feature>
<evidence type="ECO:0000256" key="1">
    <source>
        <dbReference type="SAM" id="Phobius"/>
    </source>
</evidence>
<sequence>ILMLCVGFIEEVIFRGFLFKAIGKDNVKTAIIISSVTFGIGHLVNLVNGSGMALVANLFQIVGAISFGFLFVILFYRGRSLLPCIVTHSMINILSAFANQASLSVEKRMISTLIELAIILAYALFLIKTPPKNQLS</sequence>
<reference evidence="3" key="2">
    <citation type="journal article" date="2021" name="PeerJ">
        <title>Extensive microbial diversity within the chicken gut microbiome revealed by metagenomics and culture.</title>
        <authorList>
            <person name="Gilroy R."/>
            <person name="Ravi A."/>
            <person name="Getino M."/>
            <person name="Pursley I."/>
            <person name="Horton D.L."/>
            <person name="Alikhan N.F."/>
            <person name="Baker D."/>
            <person name="Gharbi K."/>
            <person name="Hall N."/>
            <person name="Watson M."/>
            <person name="Adriaenssens E.M."/>
            <person name="Foster-Nyarko E."/>
            <person name="Jarju S."/>
            <person name="Secka A."/>
            <person name="Antonio M."/>
            <person name="Oren A."/>
            <person name="Chaudhuri R.R."/>
            <person name="La Ragione R."/>
            <person name="Hildebrand F."/>
            <person name="Pallen M.J."/>
        </authorList>
    </citation>
    <scope>NUCLEOTIDE SEQUENCE</scope>
    <source>
        <strain evidence="3">ChiSxjej2B14-6234</strain>
    </source>
</reference>
<dbReference type="GO" id="GO:0080120">
    <property type="term" value="P:CAAX-box protein maturation"/>
    <property type="evidence" value="ECO:0007669"/>
    <property type="project" value="UniProtKB-ARBA"/>
</dbReference>
<dbReference type="PANTHER" id="PTHR36435">
    <property type="entry name" value="SLR1288 PROTEIN"/>
    <property type="match status" value="1"/>
</dbReference>
<dbReference type="InterPro" id="IPR052710">
    <property type="entry name" value="CAAX_protease"/>
</dbReference>
<dbReference type="Proteomes" id="UP000886887">
    <property type="component" value="Unassembled WGS sequence"/>
</dbReference>
<dbReference type="AlphaFoldDB" id="A0A9D0Z914"/>
<keyword evidence="1" id="KW-0812">Transmembrane</keyword>
<keyword evidence="3" id="KW-0378">Hydrolase</keyword>
<dbReference type="EMBL" id="DVFJ01000007">
    <property type="protein sequence ID" value="HIQ71080.1"/>
    <property type="molecule type" value="Genomic_DNA"/>
</dbReference>
<keyword evidence="3" id="KW-0645">Protease</keyword>
<dbReference type="InterPro" id="IPR003675">
    <property type="entry name" value="Rce1/LyrA-like_dom"/>
</dbReference>
<dbReference type="GO" id="GO:0008237">
    <property type="term" value="F:metallopeptidase activity"/>
    <property type="evidence" value="ECO:0007669"/>
    <property type="project" value="UniProtKB-KW"/>
</dbReference>
<feature type="transmembrane region" description="Helical" evidence="1">
    <location>
        <begin position="53"/>
        <end position="74"/>
    </location>
</feature>
<evidence type="ECO:0000313" key="3">
    <source>
        <dbReference type="EMBL" id="HIQ71080.1"/>
    </source>
</evidence>
<keyword evidence="3" id="KW-0482">Metalloprotease</keyword>
<evidence type="ECO:0000313" key="4">
    <source>
        <dbReference type="Proteomes" id="UP000886887"/>
    </source>
</evidence>